<sequence>MDFATYVLVAYSTAGGQSAGNLAAGYWVESLSPLQASEEESQFYDAAAFFLENFPHKTFVFANCEGDWELRGGLGMGPRFDSGAAGRMARWLAARQAGITRARWQHRRPGAVGNVFHAAEVNLVAESLSGGSSNVVNEVLPQVQVDMVSYSSYDTQHDLNDFAAALRYIAGRHNRTPASPSGFKALLVGEFGLPQTRVPLQDVSYVLGNVINAALSLGVAYVLFWETYCNECHASAPGCDVAGRCRQAEMPVDNTSELNGFWLFRPDGSESWPAEYLRAKLNNAPREQEHHRMSQTDPEEDGDANFETRENALRSVRQDGMQLEWAPGTFANDRGVVWAAFLDDSVAIRFASAAVRNDREFMMRVVSRDGLALEWASEALRRDREVVLKAVEDNGLALEWAGGELACDREVVLKAVAQNGLALEWVGGEFTSDHEVVLKAVASNGLALQHAAETERDDQEVALMAVSKQGQALEFVGETLKNARGVVLTAVSNDGYALKFAGAALKNDRGVVMVAVSKAGEVLEFAGEAAQNDRGVVLVAVRGNGLALQWASRTVKKDMAVVLTAVAQGGPAALGFAPEALRNDRDLIQLAVARALQNRDSVLPALHLAGKKVRDDRDLLMFAVSHDGRSLQCAGETVRKDRQVVCKAISNDGLALQWASEELKNDRDVVLKAISQNGLALRWAGPGLQSDRDVVSEAVSYAECNFRPESALQWASQELRNDRDMVLQAVARNGRALEWASEGLKSDRRVVAAAVSKRPDALQWASDSLLQDETFAAEAKKRSFLIRITSLSGSSCVVALDDDWIYSHRWRRCVVEMCLARLGMDQHLAQGAGLFTLMRGCFDVVFPEFVLVIHMEWAGGAVSAPWATRRSWAKGRNLVGTNTKDPRHILQVDV</sequence>
<dbReference type="Pfam" id="PF13475">
    <property type="entry name" value="DUF4116"/>
    <property type="match status" value="5"/>
</dbReference>
<name>A0A812PYK4_9DINO</name>
<gene>
    <name evidence="3" type="ORF">SNAT2548_LOCUS20028</name>
</gene>
<organism evidence="3 4">
    <name type="scientific">Symbiodinium natans</name>
    <dbReference type="NCBI Taxonomy" id="878477"/>
    <lineage>
        <taxon>Eukaryota</taxon>
        <taxon>Sar</taxon>
        <taxon>Alveolata</taxon>
        <taxon>Dinophyceae</taxon>
        <taxon>Suessiales</taxon>
        <taxon>Symbiodiniaceae</taxon>
        <taxon>Symbiodinium</taxon>
    </lineage>
</organism>
<dbReference type="Proteomes" id="UP000604046">
    <property type="component" value="Unassembled WGS sequence"/>
</dbReference>
<feature type="domain" description="DUF4116" evidence="2">
    <location>
        <begin position="484"/>
        <end position="528"/>
    </location>
</feature>
<feature type="domain" description="DUF4116" evidence="2">
    <location>
        <begin position="358"/>
        <end position="405"/>
    </location>
</feature>
<comment type="caution">
    <text evidence="3">The sequence shown here is derived from an EMBL/GenBank/DDBJ whole genome shotgun (WGS) entry which is preliminary data.</text>
</comment>
<feature type="domain" description="DUF4116" evidence="2">
    <location>
        <begin position="408"/>
        <end position="452"/>
    </location>
</feature>
<evidence type="ECO:0000256" key="1">
    <source>
        <dbReference type="SAM" id="MobiDB-lite"/>
    </source>
</evidence>
<dbReference type="OrthoDB" id="445535at2759"/>
<accession>A0A812PYK4</accession>
<evidence type="ECO:0000313" key="3">
    <source>
        <dbReference type="EMBL" id="CAE7368145.1"/>
    </source>
</evidence>
<evidence type="ECO:0000313" key="4">
    <source>
        <dbReference type="Proteomes" id="UP000604046"/>
    </source>
</evidence>
<dbReference type="EMBL" id="CAJNDS010002197">
    <property type="protein sequence ID" value="CAE7368145.1"/>
    <property type="molecule type" value="Genomic_DNA"/>
</dbReference>
<proteinExistence type="predicted"/>
<keyword evidence="4" id="KW-1185">Reference proteome</keyword>
<protein>
    <recommendedName>
        <fullName evidence="2">DUF4116 domain-containing protein</fullName>
    </recommendedName>
</protein>
<dbReference type="AlphaFoldDB" id="A0A812PYK4"/>
<feature type="domain" description="DUF4116" evidence="2">
    <location>
        <begin position="722"/>
        <end position="769"/>
    </location>
</feature>
<dbReference type="InterPro" id="IPR025197">
    <property type="entry name" value="DUF4116"/>
</dbReference>
<feature type="region of interest" description="Disordered" evidence="1">
    <location>
        <begin position="283"/>
        <end position="304"/>
    </location>
</feature>
<feature type="domain" description="DUF4116" evidence="2">
    <location>
        <begin position="641"/>
        <end position="688"/>
    </location>
</feature>
<evidence type="ECO:0000259" key="2">
    <source>
        <dbReference type="Pfam" id="PF13475"/>
    </source>
</evidence>
<reference evidence="3" key="1">
    <citation type="submission" date="2021-02" db="EMBL/GenBank/DDBJ databases">
        <authorList>
            <person name="Dougan E. K."/>
            <person name="Rhodes N."/>
            <person name="Thang M."/>
            <person name="Chan C."/>
        </authorList>
    </citation>
    <scope>NUCLEOTIDE SEQUENCE</scope>
</reference>